<evidence type="ECO:0000259" key="10">
    <source>
        <dbReference type="Pfam" id="PF00135"/>
    </source>
</evidence>
<feature type="domain" description="Carboxylesterase type B" evidence="10">
    <location>
        <begin position="31"/>
        <end position="574"/>
    </location>
</feature>
<dbReference type="PANTHER" id="PTHR43918">
    <property type="entry name" value="ACETYLCHOLINESTERASE"/>
    <property type="match status" value="1"/>
</dbReference>
<evidence type="ECO:0000313" key="11">
    <source>
        <dbReference type="EMBL" id="RWS25486.1"/>
    </source>
</evidence>
<accession>A0A443SD88</accession>
<comment type="caution">
    <text evidence="11">The sequence shown here is derived from an EMBL/GenBank/DDBJ whole genome shotgun (WGS) entry which is preliminary data.</text>
</comment>
<dbReference type="InterPro" id="IPR029058">
    <property type="entry name" value="AB_hydrolase_fold"/>
</dbReference>
<dbReference type="InterPro" id="IPR050654">
    <property type="entry name" value="AChE-related_enzymes"/>
</dbReference>
<dbReference type="VEuPathDB" id="VectorBase:LDEU006554"/>
<proteinExistence type="inferred from homology"/>
<keyword evidence="2" id="KW-0719">Serine esterase</keyword>
<evidence type="ECO:0000256" key="2">
    <source>
        <dbReference type="ARBA" id="ARBA00022487"/>
    </source>
</evidence>
<dbReference type="Proteomes" id="UP000288716">
    <property type="component" value="Unassembled WGS sequence"/>
</dbReference>
<dbReference type="SUPFAM" id="SSF53474">
    <property type="entry name" value="alpha/beta-Hydrolases"/>
    <property type="match status" value="1"/>
</dbReference>
<dbReference type="EC" id="3.1.1.-" evidence="9"/>
<dbReference type="GO" id="GO:0005615">
    <property type="term" value="C:extracellular space"/>
    <property type="evidence" value="ECO:0007669"/>
    <property type="project" value="TreeGrafter"/>
</dbReference>
<reference evidence="11 12" key="1">
    <citation type="journal article" date="2018" name="Gigascience">
        <title>Genomes of trombidid mites reveal novel predicted allergens and laterally-transferred genes associated with secondary metabolism.</title>
        <authorList>
            <person name="Dong X."/>
            <person name="Chaisiri K."/>
            <person name="Xia D."/>
            <person name="Armstrong S.D."/>
            <person name="Fang Y."/>
            <person name="Donnelly M.J."/>
            <person name="Kadowaki T."/>
            <person name="McGarry J.W."/>
            <person name="Darby A.C."/>
            <person name="Makepeace B.L."/>
        </authorList>
    </citation>
    <scope>NUCLEOTIDE SEQUENCE [LARGE SCALE GENOMIC DNA]</scope>
    <source>
        <strain evidence="11">UoL-UT</strain>
    </source>
</reference>
<feature type="active site" description="Acyl-ester intermediate" evidence="8">
    <location>
        <position position="221"/>
    </location>
</feature>
<organism evidence="11 12">
    <name type="scientific">Leptotrombidium deliense</name>
    <dbReference type="NCBI Taxonomy" id="299467"/>
    <lineage>
        <taxon>Eukaryota</taxon>
        <taxon>Metazoa</taxon>
        <taxon>Ecdysozoa</taxon>
        <taxon>Arthropoda</taxon>
        <taxon>Chelicerata</taxon>
        <taxon>Arachnida</taxon>
        <taxon>Acari</taxon>
        <taxon>Acariformes</taxon>
        <taxon>Trombidiformes</taxon>
        <taxon>Prostigmata</taxon>
        <taxon>Anystina</taxon>
        <taxon>Parasitengona</taxon>
        <taxon>Trombiculoidea</taxon>
        <taxon>Trombiculidae</taxon>
        <taxon>Leptotrombidium</taxon>
    </lineage>
</organism>
<comment type="similarity">
    <text evidence="1 9">Belongs to the type-B carboxylesterase/lipase family.</text>
</comment>
<gene>
    <name evidence="11" type="ORF">B4U80_11563</name>
</gene>
<dbReference type="GO" id="GO:0003990">
    <property type="term" value="F:acetylcholinesterase activity"/>
    <property type="evidence" value="ECO:0007669"/>
    <property type="project" value="UniProtKB-EC"/>
</dbReference>
<dbReference type="FunFam" id="3.40.50.1820:FF:000029">
    <property type="entry name" value="Acetylcholinesterase"/>
    <property type="match status" value="1"/>
</dbReference>
<keyword evidence="4" id="KW-0531">Neurotransmitter degradation</keyword>
<evidence type="ECO:0000256" key="5">
    <source>
        <dbReference type="ARBA" id="ARBA00023157"/>
    </source>
</evidence>
<dbReference type="InterPro" id="IPR000997">
    <property type="entry name" value="Cholinesterase"/>
</dbReference>
<dbReference type="InterPro" id="IPR019826">
    <property type="entry name" value="Carboxylesterase_B_AS"/>
</dbReference>
<evidence type="ECO:0000256" key="7">
    <source>
        <dbReference type="ARBA" id="ARBA00048484"/>
    </source>
</evidence>
<dbReference type="GO" id="GO:0005886">
    <property type="term" value="C:plasma membrane"/>
    <property type="evidence" value="ECO:0007669"/>
    <property type="project" value="TreeGrafter"/>
</dbReference>
<dbReference type="STRING" id="299467.A0A443SD88"/>
<sequence>MNVKCVVSTNVNLNESEIDFNLNNDRNFESVTVETKSGLIEGFKKNLFGNYVNTFLGIPYAQPPINSLRFKRPIAIDRWNQTLQAMKLKPNCLQYYDVRLASMFTLLTHEMSEDCLYLNVWTKSVNKTAMMPIMIWVHGGGFTEGSVNIDENIGEVLALYGDVVVVTFNYRVGALGFLDLGIAESPGNQGLYDQSTAFRWVKDNAHSFGGDPNSITLFGVSSGAIAIGLHMVSPESKHLFNRAILQSGSPVLVNSYYSNSANVAQKVAEVIQCVSEDESTEESLVTEKSGDEIDVLPIHKDVDSVLKCLRSKSATQFIEAQRQIITNSSFTFTPSPYEEFLPLMPTDAIKEKVVSDAFSNIHQVLMGLTKDEASLFLHFHSPEVFTNKSVTKNISTLEETQEMFVDVVSKRNVHPTQAHLLATLLLKESSNETLTKPDYVAMLHTALSDLAFNCPSIIFAEELAKANKTVYFYVYNHKSAGHPNFADWMGVPHLSLMPYVFGHPLRYPLRYSGNDIEVSKQMMKSWSHFAKTGKSIAQSGSEWKQFTSDNQDYIEIETNKATMKQKYHDNACQLFKIGFDTIERR</sequence>
<dbReference type="OrthoDB" id="408631at2759"/>
<dbReference type="Pfam" id="PF00135">
    <property type="entry name" value="COesterase"/>
    <property type="match status" value="1"/>
</dbReference>
<keyword evidence="6" id="KW-0325">Glycoprotein</keyword>
<evidence type="ECO:0000256" key="4">
    <source>
        <dbReference type="ARBA" id="ARBA00022867"/>
    </source>
</evidence>
<evidence type="ECO:0000256" key="9">
    <source>
        <dbReference type="RuleBase" id="RU361235"/>
    </source>
</evidence>
<keyword evidence="12" id="KW-1185">Reference proteome</keyword>
<feature type="active site" description="Charge relay system" evidence="8">
    <location>
        <position position="493"/>
    </location>
</feature>
<keyword evidence="3 9" id="KW-0378">Hydrolase</keyword>
<evidence type="ECO:0000256" key="8">
    <source>
        <dbReference type="PIRSR" id="PIRSR600997-1"/>
    </source>
</evidence>
<evidence type="ECO:0000256" key="6">
    <source>
        <dbReference type="ARBA" id="ARBA00023180"/>
    </source>
</evidence>
<comment type="catalytic activity">
    <reaction evidence="7">
        <text>acetylcholine + H2O = choline + acetate + H(+)</text>
        <dbReference type="Rhea" id="RHEA:17561"/>
        <dbReference type="ChEBI" id="CHEBI:15354"/>
        <dbReference type="ChEBI" id="CHEBI:15355"/>
        <dbReference type="ChEBI" id="CHEBI:15377"/>
        <dbReference type="ChEBI" id="CHEBI:15378"/>
        <dbReference type="ChEBI" id="CHEBI:30089"/>
        <dbReference type="EC" id="3.1.1.7"/>
    </reaction>
</comment>
<dbReference type="PANTHER" id="PTHR43918:SF4">
    <property type="entry name" value="CARBOXYLIC ESTER HYDROLASE"/>
    <property type="match status" value="1"/>
</dbReference>
<dbReference type="EMBL" id="NCKV01003655">
    <property type="protein sequence ID" value="RWS25486.1"/>
    <property type="molecule type" value="Genomic_DNA"/>
</dbReference>
<dbReference type="PRINTS" id="PR00878">
    <property type="entry name" value="CHOLNESTRASE"/>
</dbReference>
<protein>
    <recommendedName>
        <fullName evidence="9">Carboxylic ester hydrolase</fullName>
        <ecNumber evidence="9">3.1.1.-</ecNumber>
    </recommendedName>
</protein>
<feature type="active site" description="Charge relay system" evidence="8">
    <location>
        <position position="372"/>
    </location>
</feature>
<evidence type="ECO:0000313" key="12">
    <source>
        <dbReference type="Proteomes" id="UP000288716"/>
    </source>
</evidence>
<keyword evidence="5" id="KW-1015">Disulfide bond</keyword>
<dbReference type="GO" id="GO:0006581">
    <property type="term" value="P:acetylcholine catabolic process"/>
    <property type="evidence" value="ECO:0007669"/>
    <property type="project" value="TreeGrafter"/>
</dbReference>
<dbReference type="Gene3D" id="3.40.50.1820">
    <property type="entry name" value="alpha/beta hydrolase"/>
    <property type="match status" value="1"/>
</dbReference>
<dbReference type="PROSITE" id="PS00122">
    <property type="entry name" value="CARBOXYLESTERASE_B_1"/>
    <property type="match status" value="1"/>
</dbReference>
<name>A0A443SD88_9ACAR</name>
<dbReference type="AlphaFoldDB" id="A0A443SD88"/>
<dbReference type="InterPro" id="IPR002018">
    <property type="entry name" value="CarbesteraseB"/>
</dbReference>
<dbReference type="GO" id="GO:0019695">
    <property type="term" value="P:choline metabolic process"/>
    <property type="evidence" value="ECO:0007669"/>
    <property type="project" value="TreeGrafter"/>
</dbReference>
<evidence type="ECO:0000256" key="1">
    <source>
        <dbReference type="ARBA" id="ARBA00005964"/>
    </source>
</evidence>
<evidence type="ECO:0000256" key="3">
    <source>
        <dbReference type="ARBA" id="ARBA00022801"/>
    </source>
</evidence>